<reference evidence="1 2" key="1">
    <citation type="submission" date="2018-04" db="EMBL/GenBank/DDBJ databases">
        <title>Genomic Encyclopedia of Type Strains, Phase III (KMG-III): the genomes of soil and plant-associated and newly described type strains.</title>
        <authorList>
            <person name="Whitman W."/>
        </authorList>
    </citation>
    <scope>NUCLEOTIDE SEQUENCE [LARGE SCALE GENOMIC DNA]</scope>
    <source>
        <strain evidence="1 2">MA101b</strain>
    </source>
</reference>
<accession>A0A2T5GRS6</accession>
<keyword evidence="2" id="KW-1185">Reference proteome</keyword>
<protein>
    <submittedName>
        <fullName evidence="1">Uncharacterized protein</fullName>
    </submittedName>
</protein>
<proteinExistence type="predicted"/>
<evidence type="ECO:0000313" key="2">
    <source>
        <dbReference type="Proteomes" id="UP000244189"/>
    </source>
</evidence>
<dbReference type="EMBL" id="QAOG01000001">
    <property type="protein sequence ID" value="PTQ62027.1"/>
    <property type="molecule type" value="Genomic_DNA"/>
</dbReference>
<organism evidence="1 2">
    <name type="scientific">Sphingomonas aurantiaca</name>
    <dbReference type="NCBI Taxonomy" id="185949"/>
    <lineage>
        <taxon>Bacteria</taxon>
        <taxon>Pseudomonadati</taxon>
        <taxon>Pseudomonadota</taxon>
        <taxon>Alphaproteobacteria</taxon>
        <taxon>Sphingomonadales</taxon>
        <taxon>Sphingomonadaceae</taxon>
        <taxon>Sphingomonas</taxon>
    </lineage>
</organism>
<sequence>MEQNLKFAAALLADGLIDDFMNTFAVQAGNYREMGDAVDLPARLAQATSILAV</sequence>
<comment type="caution">
    <text evidence="1">The sequence shown here is derived from an EMBL/GenBank/DDBJ whole genome shotgun (WGS) entry which is preliminary data.</text>
</comment>
<name>A0A2T5GRS6_9SPHN</name>
<dbReference type="Proteomes" id="UP000244189">
    <property type="component" value="Unassembled WGS sequence"/>
</dbReference>
<dbReference type="AlphaFoldDB" id="A0A2T5GRS6"/>
<gene>
    <name evidence="1" type="ORF">C8J26_0299</name>
</gene>
<evidence type="ECO:0000313" key="1">
    <source>
        <dbReference type="EMBL" id="PTQ62027.1"/>
    </source>
</evidence>